<name>A0A2D1QH15_AERSA</name>
<dbReference type="InterPro" id="IPR011010">
    <property type="entry name" value="DNA_brk_join_enz"/>
</dbReference>
<dbReference type="SUPFAM" id="SSF56349">
    <property type="entry name" value="DNA breaking-rejoining enzymes"/>
    <property type="match status" value="1"/>
</dbReference>
<proteinExistence type="predicted"/>
<dbReference type="EMBL" id="CP022426">
    <property type="protein sequence ID" value="ATP09671.1"/>
    <property type="molecule type" value="Genomic_DNA"/>
</dbReference>
<accession>A0A2D1QH15</accession>
<dbReference type="RefSeq" id="WP_099368977.1">
    <property type="nucleotide sequence ID" value="NZ_CP022426.1"/>
</dbReference>
<reference evidence="2" key="1">
    <citation type="journal article" date="2018" name="BMC Genomics">
        <title>The complete and fully assembled genome sequence of Aeromonas salmonicida subsp. pectinolytica and its comparative analysis with other Aeromonas species: investigation of the mobilome in environmental and pathogenic strains.</title>
        <authorList>
            <person name="Pfeiffer F."/>
            <person name="Zamora-Lagos M.A."/>
            <person name="Blettinger M."/>
            <person name="Yeroslaviz A."/>
            <person name="Dahl A."/>
            <person name="Gruber S."/>
            <person name="Habermann B.H."/>
        </authorList>
    </citation>
    <scope>NUCLEOTIDE SEQUENCE [LARGE SCALE GENOMIC DNA]</scope>
    <source>
        <strain evidence="2">34mel</strain>
    </source>
</reference>
<dbReference type="AlphaFoldDB" id="A0A2D1QH15"/>
<protein>
    <submittedName>
        <fullName evidence="1">Integrase family protein</fullName>
    </submittedName>
</protein>
<gene>
    <name evidence="1" type="ORF">Asalp_25250</name>
</gene>
<dbReference type="Proteomes" id="UP000222916">
    <property type="component" value="Chromosome"/>
</dbReference>
<evidence type="ECO:0000313" key="2">
    <source>
        <dbReference type="Proteomes" id="UP000222916"/>
    </source>
</evidence>
<dbReference type="GO" id="GO:0003677">
    <property type="term" value="F:DNA binding"/>
    <property type="evidence" value="ECO:0007669"/>
    <property type="project" value="InterPro"/>
</dbReference>
<sequence>MRDKLENLKLFIAEHKVYFDENIKPDVNFSWEDDSWHPDAEQKGVFSGRSSGHLEFKNIKKIKKGIYLDGDKQIDLDHEVNGEYRDFMKSIIVLLIKLSNQKISLSALNRDALLLKRIYIRMLINGEQMPKVQTISNEIISQAMLAHCSDMGNLSNIADSQTAMRKLCEYINILGITFNPVMFAVTQKRPSSKSTKAAEQAKIKAFHNAEFAEETDDDESKKLITIQVFLNIAAVRSMVTSDGEKILLNMLMLLMVTGFRFGELERLKVDALKKLEVEDSEVVTLLKKKGLKHYHLGIVYVGEKKAGHRTHWVEPLAIDLVETIFEDTLNLTKAIRNHIVHCRSNNFNSLLPLELYGKNEISLNEIVSYISESSSKTAQIRGMSSQRDYAKKALSQSGIEPSRIEVISGRQKNFYYSSESIEIFLKKKITSNKELNTKFIYNFMDSKTGAQVSYNIEDMLFIVSEGSASLARSSVTKPLPVRVSMSDMLKFVGSNNGQGGVSLFSKYNLIDENGNFPELTTHMPRHTINTFLAIAGITDHLQAVMMGRVDISQNAAYQHLAIEQRALASEVISSGTQLALFTDEPKQECLPVSNALDLIKTTTKISINHKLNIGNAIAQNTHSFTTKEDKISFLDDVFESCSLDLMAGLGEVWSLEESKSEKRSLLNRHADLHPLDFGSCMRKLQAWSCPYSMKCQDGSTCPYFTVIGRADDGVKLEQKVLLLQQQIHELDNLFMSGVLTQDEYDEIINDFSYRSENLKRIKKDSINIESTKMNIRLIDFDVDKKPKTLATIFAVEQKKLENVNNA</sequence>
<organism evidence="1 2">
    <name type="scientific">Aeromonas salmonicida subsp. pectinolytica 34mel</name>
    <dbReference type="NCBI Taxonomy" id="1324960"/>
    <lineage>
        <taxon>Bacteria</taxon>
        <taxon>Pseudomonadati</taxon>
        <taxon>Pseudomonadota</taxon>
        <taxon>Gammaproteobacteria</taxon>
        <taxon>Aeromonadales</taxon>
        <taxon>Aeromonadaceae</taxon>
        <taxon>Aeromonas</taxon>
    </lineage>
</organism>
<evidence type="ECO:0000313" key="1">
    <source>
        <dbReference type="EMBL" id="ATP09671.1"/>
    </source>
</evidence>